<proteinExistence type="predicted"/>
<reference evidence="3 4" key="1">
    <citation type="submission" date="2020-08" db="EMBL/GenBank/DDBJ databases">
        <title>Sequencing the genomes of 1000 actinobacteria strains.</title>
        <authorList>
            <person name="Klenk H.-P."/>
        </authorList>
    </citation>
    <scope>NUCLEOTIDE SEQUENCE [LARGE SCALE GENOMIC DNA]</scope>
    <source>
        <strain evidence="3 4">DSM 43150</strain>
    </source>
</reference>
<comment type="caution">
    <text evidence="3">The sequence shown here is derived from an EMBL/GenBank/DDBJ whole genome shotgun (WGS) entry which is preliminary data.</text>
</comment>
<keyword evidence="1" id="KW-0472">Membrane</keyword>
<feature type="transmembrane region" description="Helical" evidence="1">
    <location>
        <begin position="20"/>
        <end position="38"/>
    </location>
</feature>
<sequence>MQGSARNETVPGSASLKRRWTLVAIQGGTLIPLTYLWLGPASEAAAASPEPDLAAGMVGLLLTVFGLPWSVFVCLLDNHYGLFDSPLRDLFVIGPAVFNVGLTAFGVWWTSRHPAVEHEWEIIEVTDTDDVEVEVEAEPRPRPA</sequence>
<dbReference type="RefSeq" id="WP_188126133.1">
    <property type="nucleotide sequence ID" value="NZ_BOMP01000095.1"/>
</dbReference>
<feature type="transmembrane region" description="Helical" evidence="1">
    <location>
        <begin position="90"/>
        <end position="109"/>
    </location>
</feature>
<evidence type="ECO:0000256" key="1">
    <source>
        <dbReference type="SAM" id="Phobius"/>
    </source>
</evidence>
<reference evidence="2 5" key="2">
    <citation type="submission" date="2021-01" db="EMBL/GenBank/DDBJ databases">
        <title>Whole genome shotgun sequence of Actinoplanes lobatus NBRC 12513.</title>
        <authorList>
            <person name="Komaki H."/>
            <person name="Tamura T."/>
        </authorList>
    </citation>
    <scope>NUCLEOTIDE SEQUENCE [LARGE SCALE GENOMIC DNA]</scope>
    <source>
        <strain evidence="2 5">NBRC 12513</strain>
    </source>
</reference>
<evidence type="ECO:0000313" key="3">
    <source>
        <dbReference type="EMBL" id="MBB4754608.1"/>
    </source>
</evidence>
<evidence type="ECO:0000313" key="5">
    <source>
        <dbReference type="Proteomes" id="UP000631312"/>
    </source>
</evidence>
<dbReference type="EMBL" id="BOMP01000095">
    <property type="protein sequence ID" value="GIE42540.1"/>
    <property type="molecule type" value="Genomic_DNA"/>
</dbReference>
<feature type="transmembrane region" description="Helical" evidence="1">
    <location>
        <begin position="58"/>
        <end position="78"/>
    </location>
</feature>
<dbReference type="Proteomes" id="UP000590511">
    <property type="component" value="Unassembled WGS sequence"/>
</dbReference>
<organism evidence="3 4">
    <name type="scientific">Actinoplanes lobatus</name>
    <dbReference type="NCBI Taxonomy" id="113568"/>
    <lineage>
        <taxon>Bacteria</taxon>
        <taxon>Bacillati</taxon>
        <taxon>Actinomycetota</taxon>
        <taxon>Actinomycetes</taxon>
        <taxon>Micromonosporales</taxon>
        <taxon>Micromonosporaceae</taxon>
        <taxon>Actinoplanes</taxon>
    </lineage>
</organism>
<dbReference type="EMBL" id="JACHNC010000001">
    <property type="protein sequence ID" value="MBB4754608.1"/>
    <property type="molecule type" value="Genomic_DNA"/>
</dbReference>
<dbReference type="Proteomes" id="UP000631312">
    <property type="component" value="Unassembled WGS sequence"/>
</dbReference>
<keyword evidence="5" id="KW-1185">Reference proteome</keyword>
<evidence type="ECO:0000313" key="2">
    <source>
        <dbReference type="EMBL" id="GIE42540.1"/>
    </source>
</evidence>
<accession>A0A7W7MLJ8</accession>
<gene>
    <name evidence="2" type="ORF">Alo02nite_54380</name>
    <name evidence="3" type="ORF">BJ964_008769</name>
</gene>
<dbReference type="AlphaFoldDB" id="A0A7W7MLJ8"/>
<keyword evidence="1" id="KW-0812">Transmembrane</keyword>
<keyword evidence="1" id="KW-1133">Transmembrane helix</keyword>
<evidence type="ECO:0000313" key="4">
    <source>
        <dbReference type="Proteomes" id="UP000590511"/>
    </source>
</evidence>
<protein>
    <submittedName>
        <fullName evidence="3">Uncharacterized protein</fullName>
    </submittedName>
</protein>
<name>A0A7W7MLJ8_9ACTN</name>